<keyword evidence="4" id="KW-1185">Reference proteome</keyword>
<evidence type="ECO:0000256" key="1">
    <source>
        <dbReference type="SAM" id="MobiDB-lite"/>
    </source>
</evidence>
<gene>
    <name evidence="3" type="ORF">A3Q41_00224</name>
</gene>
<feature type="transmembrane region" description="Helical" evidence="2">
    <location>
        <begin position="6"/>
        <end position="26"/>
    </location>
</feature>
<evidence type="ECO:0000313" key="3">
    <source>
        <dbReference type="EMBL" id="AMY21548.1"/>
    </source>
</evidence>
<reference evidence="3 4" key="1">
    <citation type="journal article" date="2016" name="Genome Announc.">
        <title>Complete Genome and Plasmid Sequences for Rhodococcus fascians D188 and Draft Sequences for Rhodococcus Isolates PBTS 1 and PBTS 2.</title>
        <authorList>
            <person name="Stamler R.A."/>
            <person name="Vereecke D."/>
            <person name="Zhang Y."/>
            <person name="Schilkey F."/>
            <person name="Devitt N."/>
            <person name="Randall J.J."/>
        </authorList>
    </citation>
    <scope>NUCLEOTIDE SEQUENCE [LARGE SCALE GENOMIC DNA]</scope>
    <source>
        <strain evidence="3 4">PBTS2</strain>
    </source>
</reference>
<dbReference type="InterPro" id="IPR019933">
    <property type="entry name" value="DivIVA_domain"/>
</dbReference>
<keyword evidence="2" id="KW-0472">Membrane</keyword>
<dbReference type="OrthoDB" id="3404379at2"/>
<evidence type="ECO:0000313" key="4">
    <source>
        <dbReference type="Proteomes" id="UP000076038"/>
    </source>
</evidence>
<dbReference type="AlphaFoldDB" id="A0A143QFN0"/>
<sequence>MLTLLIYIIVIAVVAAALFFIAAAVFGRGEELGPLPEGTTATVLPAEGVTGADVRALKFQQTLRGYKPSEVDWALERLGGEIDMLRSRLSAAQESGSRSPLSGQPGSAGLTDSSGLTDSAGLTDSSGVTGTVESDER</sequence>
<dbReference type="KEGG" id="rhs:A3Q41_00224"/>
<dbReference type="NCBIfam" id="TIGR03544">
    <property type="entry name" value="DivI1A_domain"/>
    <property type="match status" value="1"/>
</dbReference>
<proteinExistence type="predicted"/>
<reference evidence="4" key="2">
    <citation type="submission" date="2016-04" db="EMBL/GenBank/DDBJ databases">
        <title>Complete Genome and Plasmid Sequences for Rhodococcus fascians D188 and Draft Sequences for Rhodococcus spp. Isolates PBTS 1 and PBTS 2.</title>
        <authorList>
            <person name="Stamer R."/>
            <person name="Vereecke D."/>
            <person name="Zhang Y."/>
            <person name="Schilkey F."/>
            <person name="Devitt N."/>
            <person name="Randall J."/>
        </authorList>
    </citation>
    <scope>NUCLEOTIDE SEQUENCE [LARGE SCALE GENOMIC DNA]</scope>
    <source>
        <strain evidence="4">PBTS2</strain>
    </source>
</reference>
<organism evidence="3 4">
    <name type="scientific">Rhodococcoides fascians</name>
    <name type="common">Rhodococcus fascians</name>
    <dbReference type="NCBI Taxonomy" id="1828"/>
    <lineage>
        <taxon>Bacteria</taxon>
        <taxon>Bacillati</taxon>
        <taxon>Actinomycetota</taxon>
        <taxon>Actinomycetes</taxon>
        <taxon>Mycobacteriales</taxon>
        <taxon>Nocardiaceae</taxon>
        <taxon>Rhodococcoides</taxon>
    </lineage>
</organism>
<dbReference type="EMBL" id="CP015220">
    <property type="protein sequence ID" value="AMY21548.1"/>
    <property type="molecule type" value="Genomic_DNA"/>
</dbReference>
<keyword evidence="2" id="KW-1133">Transmembrane helix</keyword>
<keyword evidence="2" id="KW-0812">Transmembrane</keyword>
<name>A0A143QFN0_RHOFA</name>
<feature type="region of interest" description="Disordered" evidence="1">
    <location>
        <begin position="89"/>
        <end position="137"/>
    </location>
</feature>
<dbReference type="RefSeq" id="WP_048315935.1">
    <property type="nucleotide sequence ID" value="NZ_CAKKLU010000031.1"/>
</dbReference>
<evidence type="ECO:0000256" key="2">
    <source>
        <dbReference type="SAM" id="Phobius"/>
    </source>
</evidence>
<dbReference type="Proteomes" id="UP000076038">
    <property type="component" value="Chromosome"/>
</dbReference>
<accession>A0A143QFN0</accession>
<feature type="compositionally biased region" description="Polar residues" evidence="1">
    <location>
        <begin position="90"/>
        <end position="137"/>
    </location>
</feature>
<dbReference type="PATRIC" id="fig|1653479.3.peg.222"/>
<protein>
    <recommendedName>
        <fullName evidence="5">DivIVA domain-containing protein</fullName>
    </recommendedName>
</protein>
<evidence type="ECO:0008006" key="5">
    <source>
        <dbReference type="Google" id="ProtNLM"/>
    </source>
</evidence>